<comment type="caution">
    <text evidence="4">The sequence shown here is derived from an EMBL/GenBank/DDBJ whole genome shotgun (WGS) entry which is preliminary data.</text>
</comment>
<dbReference type="PANTHER" id="PTHR33021:SF499">
    <property type="entry name" value="OS12G0150500 PROTEIN"/>
    <property type="match status" value="1"/>
</dbReference>
<dbReference type="GO" id="GO:0005886">
    <property type="term" value="C:plasma membrane"/>
    <property type="evidence" value="ECO:0007669"/>
    <property type="project" value="TreeGrafter"/>
</dbReference>
<organism evidence="4 5">
    <name type="scientific">Liquidambar formosana</name>
    <name type="common">Formosan gum</name>
    <dbReference type="NCBI Taxonomy" id="63359"/>
    <lineage>
        <taxon>Eukaryota</taxon>
        <taxon>Viridiplantae</taxon>
        <taxon>Streptophyta</taxon>
        <taxon>Embryophyta</taxon>
        <taxon>Tracheophyta</taxon>
        <taxon>Spermatophyta</taxon>
        <taxon>Magnoliopsida</taxon>
        <taxon>eudicotyledons</taxon>
        <taxon>Gunneridae</taxon>
        <taxon>Pentapetalae</taxon>
        <taxon>Saxifragales</taxon>
        <taxon>Altingiaceae</taxon>
        <taxon>Liquidambar</taxon>
    </lineage>
</organism>
<name>A0AAP0WVJ7_LIQFO</name>
<keyword evidence="2" id="KW-0812">Transmembrane</keyword>
<dbReference type="SUPFAM" id="SSF49503">
    <property type="entry name" value="Cupredoxins"/>
    <property type="match status" value="1"/>
</dbReference>
<feature type="compositionally biased region" description="Pro residues" evidence="1">
    <location>
        <begin position="133"/>
        <end position="147"/>
    </location>
</feature>
<keyword evidence="5" id="KW-1185">Reference proteome</keyword>
<dbReference type="Proteomes" id="UP001415857">
    <property type="component" value="Unassembled WGS sequence"/>
</dbReference>
<dbReference type="EMBL" id="JBBPBK010000009">
    <property type="protein sequence ID" value="KAK9278003.1"/>
    <property type="molecule type" value="Genomic_DNA"/>
</dbReference>
<keyword evidence="2" id="KW-0472">Membrane</keyword>
<feature type="transmembrane region" description="Helical" evidence="2">
    <location>
        <begin position="182"/>
        <end position="208"/>
    </location>
</feature>
<dbReference type="PROSITE" id="PS51485">
    <property type="entry name" value="PHYTOCYANIN"/>
    <property type="match status" value="1"/>
</dbReference>
<dbReference type="AlphaFoldDB" id="A0AAP0WVJ7"/>
<evidence type="ECO:0000259" key="3">
    <source>
        <dbReference type="PROSITE" id="PS51485"/>
    </source>
</evidence>
<feature type="compositionally biased region" description="Low complexity" evidence="1">
    <location>
        <begin position="106"/>
        <end position="118"/>
    </location>
</feature>
<evidence type="ECO:0000313" key="5">
    <source>
        <dbReference type="Proteomes" id="UP001415857"/>
    </source>
</evidence>
<dbReference type="InterPro" id="IPR003245">
    <property type="entry name" value="Phytocyanin_dom"/>
</dbReference>
<feature type="domain" description="Phytocyanin" evidence="3">
    <location>
        <begin position="1"/>
        <end position="95"/>
    </location>
</feature>
<feature type="region of interest" description="Disordered" evidence="1">
    <location>
        <begin position="95"/>
        <end position="174"/>
    </location>
</feature>
<dbReference type="PANTHER" id="PTHR33021">
    <property type="entry name" value="BLUE COPPER PROTEIN"/>
    <property type="match status" value="1"/>
</dbReference>
<sequence>MGKVKIISNRRNQPSNEIVTDLAVCVFAVFSYGPIHDVLEVDRLDYSKCRTVKPISAHNDGDTVVPLTEAGTRYFICGRRGHCAMGLRLQLQVLPPPANNSTAPAGSSSSNSSSSSNGGSSGRKSGGRGNKQHPPPSPSNSPPPPGPNAEKEPSPPDTPPNDQAETPAPPSSGVGRMMTGGLLYWWLLFATMVISVTPLVTTSVTAFLSFN</sequence>
<accession>A0AAP0WVJ7</accession>
<reference evidence="4 5" key="1">
    <citation type="journal article" date="2024" name="Plant J.">
        <title>Genome sequences and population genomics reveal climatic adaptation and genomic divergence between two closely related sweetgum species.</title>
        <authorList>
            <person name="Xu W.Q."/>
            <person name="Ren C.Q."/>
            <person name="Zhang X.Y."/>
            <person name="Comes H.P."/>
            <person name="Liu X.H."/>
            <person name="Li Y.G."/>
            <person name="Kettle C.J."/>
            <person name="Jalonen R."/>
            <person name="Gaisberger H."/>
            <person name="Ma Y.Z."/>
            <person name="Qiu Y.X."/>
        </authorList>
    </citation>
    <scope>NUCLEOTIDE SEQUENCE [LARGE SCALE GENOMIC DNA]</scope>
    <source>
        <strain evidence="4">Hangzhou</strain>
    </source>
</reference>
<dbReference type="CDD" id="cd04216">
    <property type="entry name" value="Phytocyanin"/>
    <property type="match status" value="1"/>
</dbReference>
<proteinExistence type="predicted"/>
<dbReference type="Pfam" id="PF02298">
    <property type="entry name" value="Cu_bind_like"/>
    <property type="match status" value="1"/>
</dbReference>
<dbReference type="InterPro" id="IPR008972">
    <property type="entry name" value="Cupredoxin"/>
</dbReference>
<dbReference type="InterPro" id="IPR039391">
    <property type="entry name" value="Phytocyanin-like"/>
</dbReference>
<evidence type="ECO:0000313" key="4">
    <source>
        <dbReference type="EMBL" id="KAK9278003.1"/>
    </source>
</evidence>
<dbReference type="GO" id="GO:0009055">
    <property type="term" value="F:electron transfer activity"/>
    <property type="evidence" value="ECO:0007669"/>
    <property type="project" value="InterPro"/>
</dbReference>
<evidence type="ECO:0000256" key="2">
    <source>
        <dbReference type="SAM" id="Phobius"/>
    </source>
</evidence>
<keyword evidence="2" id="KW-1133">Transmembrane helix</keyword>
<evidence type="ECO:0000256" key="1">
    <source>
        <dbReference type="SAM" id="MobiDB-lite"/>
    </source>
</evidence>
<gene>
    <name evidence="4" type="ORF">L1049_027560</name>
</gene>
<protein>
    <recommendedName>
        <fullName evidence="3">Phytocyanin domain-containing protein</fullName>
    </recommendedName>
</protein>
<dbReference type="Gene3D" id="2.60.40.420">
    <property type="entry name" value="Cupredoxins - blue copper proteins"/>
    <property type="match status" value="1"/>
</dbReference>